<reference evidence="2 3" key="1">
    <citation type="submission" date="2019-08" db="EMBL/GenBank/DDBJ databases">
        <title>Flavobacterium alkalisoli sp. nov., isolated from rhizosphere soil of Suaeda salsa.</title>
        <authorList>
            <person name="Sun J.-Q."/>
            <person name="Xu L."/>
        </authorList>
    </citation>
    <scope>NUCLEOTIDE SEQUENCE [LARGE SCALE GENOMIC DNA]</scope>
    <source>
        <strain evidence="2 3">XS-5</strain>
    </source>
</reference>
<evidence type="ECO:0000256" key="1">
    <source>
        <dbReference type="SAM" id="SignalP"/>
    </source>
</evidence>
<evidence type="ECO:0000313" key="2">
    <source>
        <dbReference type="EMBL" id="QEE51189.1"/>
    </source>
</evidence>
<feature type="chain" id="PRO_5023074204" evidence="1">
    <location>
        <begin position="32"/>
        <end position="161"/>
    </location>
</feature>
<dbReference type="AlphaFoldDB" id="A0A5B9FXS6"/>
<dbReference type="OrthoDB" id="705638at2"/>
<keyword evidence="3" id="KW-1185">Reference proteome</keyword>
<dbReference type="Pfam" id="PF14060">
    <property type="entry name" value="DUF4252"/>
    <property type="match status" value="1"/>
</dbReference>
<gene>
    <name evidence="2" type="ORF">FUA48_16920</name>
</gene>
<dbReference type="KEGG" id="fak:FUA48_16920"/>
<dbReference type="EMBL" id="CP042831">
    <property type="protein sequence ID" value="QEE51189.1"/>
    <property type="molecule type" value="Genomic_DNA"/>
</dbReference>
<evidence type="ECO:0000313" key="3">
    <source>
        <dbReference type="Proteomes" id="UP000321222"/>
    </source>
</evidence>
<feature type="signal peptide" evidence="1">
    <location>
        <begin position="1"/>
        <end position="31"/>
    </location>
</feature>
<keyword evidence="1" id="KW-0732">Signal</keyword>
<accession>A0A5B9FXS6</accession>
<organism evidence="2 3">
    <name type="scientific">Flavobacterium alkalisoli</name>
    <dbReference type="NCBI Taxonomy" id="2602769"/>
    <lineage>
        <taxon>Bacteria</taxon>
        <taxon>Pseudomonadati</taxon>
        <taxon>Bacteroidota</taxon>
        <taxon>Flavobacteriia</taxon>
        <taxon>Flavobacteriales</taxon>
        <taxon>Flavobacteriaceae</taxon>
        <taxon>Flavobacterium</taxon>
    </lineage>
</organism>
<name>A0A5B9FXS6_9FLAO</name>
<sequence>MRTQEKQFLKNKTMKKLIAILVMMLSPVLFYAQSAFDQFDDKDGIDVVSLDKTMLDLAGDDLKLAKDEQNLVTKFTKDLKQLKVYSTEVKKYKNQIADAVKKYVRDNNMESLVSVKDDGETVKVYARHNRSDETIEEVLVFVDSGKKDETVLVTFTGKVKL</sequence>
<proteinExistence type="predicted"/>
<dbReference type="Proteomes" id="UP000321222">
    <property type="component" value="Chromosome"/>
</dbReference>
<dbReference type="InterPro" id="IPR025348">
    <property type="entry name" value="DUF4252"/>
</dbReference>
<protein>
    <submittedName>
        <fullName evidence="2">DUF4252 domain-containing protein</fullName>
    </submittedName>
</protein>